<protein>
    <submittedName>
        <fullName evidence="7">ABC transporter related</fullName>
    </submittedName>
</protein>
<dbReference type="CDD" id="cd03230">
    <property type="entry name" value="ABC_DR_subfamily_A"/>
    <property type="match status" value="1"/>
</dbReference>
<feature type="domain" description="ABC transporter" evidence="6">
    <location>
        <begin position="6"/>
        <end position="235"/>
    </location>
</feature>
<proteinExistence type="inferred from homology"/>
<dbReference type="GO" id="GO:0016887">
    <property type="term" value="F:ATP hydrolysis activity"/>
    <property type="evidence" value="ECO:0007669"/>
    <property type="project" value="InterPro"/>
</dbReference>
<dbReference type="eggNOG" id="COG1131">
    <property type="taxonomic scope" value="Bacteria"/>
</dbReference>
<evidence type="ECO:0000313" key="8">
    <source>
        <dbReference type="Proteomes" id="UP000001235"/>
    </source>
</evidence>
<dbReference type="PANTHER" id="PTHR43335:SF4">
    <property type="entry name" value="ABC TRANSPORTER, ATP-BINDING PROTEIN"/>
    <property type="match status" value="1"/>
</dbReference>
<evidence type="ECO:0000256" key="1">
    <source>
        <dbReference type="ARBA" id="ARBA00005417"/>
    </source>
</evidence>
<evidence type="ECO:0000256" key="2">
    <source>
        <dbReference type="ARBA" id="ARBA00022448"/>
    </source>
</evidence>
<dbReference type="AlphaFoldDB" id="D9SC52"/>
<keyword evidence="8" id="KW-1185">Reference proteome</keyword>
<reference evidence="7 8" key="1">
    <citation type="submission" date="2010-08" db="EMBL/GenBank/DDBJ databases">
        <title>Complete sequence of Gallionella capsiferriformans ES-2.</title>
        <authorList>
            <consortium name="US DOE Joint Genome Institute"/>
            <person name="Lucas S."/>
            <person name="Copeland A."/>
            <person name="Lapidus A."/>
            <person name="Cheng J.-F."/>
            <person name="Bruce D."/>
            <person name="Goodwin L."/>
            <person name="Pitluck S."/>
            <person name="Chertkov O."/>
            <person name="Davenport K.W."/>
            <person name="Detter J.C."/>
            <person name="Han C."/>
            <person name="Tapia R."/>
            <person name="Land M."/>
            <person name="Hauser L."/>
            <person name="Chang Y.-J."/>
            <person name="Jeffries C."/>
            <person name="Kyrpides N."/>
            <person name="Ivanova N."/>
            <person name="Mikhailova N."/>
            <person name="Shelobolina E.S."/>
            <person name="Picardal F."/>
            <person name="Roden E."/>
            <person name="Emerson D."/>
            <person name="Woyke T."/>
        </authorList>
    </citation>
    <scope>NUCLEOTIDE SEQUENCE [LARGE SCALE GENOMIC DNA]</scope>
    <source>
        <strain evidence="7 8">ES-2</strain>
    </source>
</reference>
<keyword evidence="4" id="KW-0547">Nucleotide-binding</keyword>
<sequence>MPQITLRARNLTRCFGKQQIIHDLSLELKRGEVLGLLGHNGAGKSTTLQMLTGCLLPGSGEIDICGFDLRKTPVQAKAHIGYLPETPPLYRELCVEDFLTFAARLRGVKTADLTLALSQACLRCGLESVRKKIISTLSKGYQQRVGIAQAIIHSPAVIVLDEPTVGLDPSQIRDIRNLIRELGNTSSVILSTHLLGEVESVCDRVEILHHGRLIYSDSSRQMQEYGQATGFIITLRQPPVLSELSAIPGITSVEPLTDNQFRILHAPEDNPTSLVLSLAASHGWQLEQLTPLHETLEDVFVKITRNETTDATPTPSTSTERTEAII</sequence>
<keyword evidence="3" id="KW-0472">Membrane</keyword>
<dbReference type="EMBL" id="CP002159">
    <property type="protein sequence ID" value="ADL54517.1"/>
    <property type="molecule type" value="Genomic_DNA"/>
</dbReference>
<evidence type="ECO:0000259" key="6">
    <source>
        <dbReference type="PROSITE" id="PS50893"/>
    </source>
</evidence>
<dbReference type="SMART" id="SM00382">
    <property type="entry name" value="AAA"/>
    <property type="match status" value="1"/>
</dbReference>
<dbReference type="InterPro" id="IPR003593">
    <property type="entry name" value="AAA+_ATPase"/>
</dbReference>
<dbReference type="HOGENOM" id="CLU_000604_1_2_4"/>
<dbReference type="SUPFAM" id="SSF52540">
    <property type="entry name" value="P-loop containing nucleoside triphosphate hydrolases"/>
    <property type="match status" value="1"/>
</dbReference>
<dbReference type="STRING" id="395494.Galf_0473"/>
<evidence type="ECO:0000256" key="5">
    <source>
        <dbReference type="ARBA" id="ARBA00022840"/>
    </source>
</evidence>
<dbReference type="InterPro" id="IPR003439">
    <property type="entry name" value="ABC_transporter-like_ATP-bd"/>
</dbReference>
<dbReference type="Gene3D" id="3.40.50.300">
    <property type="entry name" value="P-loop containing nucleotide triphosphate hydrolases"/>
    <property type="match status" value="1"/>
</dbReference>
<keyword evidence="2" id="KW-0813">Transport</keyword>
<accession>D9SC52</accession>
<dbReference type="Pfam" id="PF00005">
    <property type="entry name" value="ABC_tran"/>
    <property type="match status" value="1"/>
</dbReference>
<dbReference type="InterPro" id="IPR027417">
    <property type="entry name" value="P-loop_NTPase"/>
</dbReference>
<name>D9SC52_GALCS</name>
<gene>
    <name evidence="7" type="ordered locus">Galf_0473</name>
</gene>
<evidence type="ECO:0000313" key="7">
    <source>
        <dbReference type="EMBL" id="ADL54517.1"/>
    </source>
</evidence>
<evidence type="ECO:0000256" key="4">
    <source>
        <dbReference type="ARBA" id="ARBA00022741"/>
    </source>
</evidence>
<dbReference type="OrthoDB" id="9804819at2"/>
<dbReference type="PANTHER" id="PTHR43335">
    <property type="entry name" value="ABC TRANSPORTER, ATP-BINDING PROTEIN"/>
    <property type="match status" value="1"/>
</dbReference>
<evidence type="ECO:0000256" key="3">
    <source>
        <dbReference type="ARBA" id="ARBA00022475"/>
    </source>
</evidence>
<dbReference type="GO" id="GO:0005524">
    <property type="term" value="F:ATP binding"/>
    <property type="evidence" value="ECO:0007669"/>
    <property type="project" value="UniProtKB-KW"/>
</dbReference>
<organism evidence="7 8">
    <name type="scientific">Gallionella capsiferriformans (strain ES-2)</name>
    <name type="common">Gallionella ferruginea capsiferriformans (strain ES-2)</name>
    <dbReference type="NCBI Taxonomy" id="395494"/>
    <lineage>
        <taxon>Bacteria</taxon>
        <taxon>Pseudomonadati</taxon>
        <taxon>Pseudomonadota</taxon>
        <taxon>Betaproteobacteria</taxon>
        <taxon>Nitrosomonadales</taxon>
        <taxon>Gallionellaceae</taxon>
        <taxon>Gallionella</taxon>
    </lineage>
</organism>
<dbReference type="KEGG" id="gca:Galf_0473"/>
<dbReference type="PROSITE" id="PS50893">
    <property type="entry name" value="ABC_TRANSPORTER_2"/>
    <property type="match status" value="1"/>
</dbReference>
<keyword evidence="3" id="KW-1003">Cell membrane</keyword>
<keyword evidence="5" id="KW-0067">ATP-binding</keyword>
<dbReference type="Proteomes" id="UP000001235">
    <property type="component" value="Chromosome"/>
</dbReference>
<comment type="similarity">
    <text evidence="1">Belongs to the ABC transporter superfamily.</text>
</comment>